<name>A0A7V4UBP4_CALAY</name>
<proteinExistence type="predicted"/>
<comment type="caution">
    <text evidence="1">The sequence shown here is derived from an EMBL/GenBank/DDBJ whole genome shotgun (WGS) entry which is preliminary data.</text>
</comment>
<dbReference type="Proteomes" id="UP000885779">
    <property type="component" value="Unassembled WGS sequence"/>
</dbReference>
<dbReference type="EMBL" id="DRQG01000004">
    <property type="protein sequence ID" value="HGY54127.1"/>
    <property type="molecule type" value="Genomic_DNA"/>
</dbReference>
<reference evidence="1" key="1">
    <citation type="journal article" date="2020" name="mSystems">
        <title>Genome- and Community-Level Interaction Insights into Carbon Utilization and Element Cycling Functions of Hydrothermarchaeota in Hydrothermal Sediment.</title>
        <authorList>
            <person name="Zhou Z."/>
            <person name="Liu Y."/>
            <person name="Xu W."/>
            <person name="Pan J."/>
            <person name="Luo Z.H."/>
            <person name="Li M."/>
        </authorList>
    </citation>
    <scope>NUCLEOTIDE SEQUENCE [LARGE SCALE GENOMIC DNA]</scope>
    <source>
        <strain evidence="1">HyVt-577</strain>
    </source>
</reference>
<gene>
    <name evidence="1" type="ORF">ENK44_00355</name>
</gene>
<evidence type="ECO:0000313" key="1">
    <source>
        <dbReference type="EMBL" id="HGY54127.1"/>
    </source>
</evidence>
<sequence length="97" mass="11535">MQSIVTSVKKIVMKLIAMATPSCDVITHKISESFDRQLSLWDRVRIRLHVWSCVFCERYRRQLIMINDFLQKISEEDLSDVHLSAEKKERIKESMKH</sequence>
<protein>
    <recommendedName>
        <fullName evidence="2">Zf-HC2 domain-containing protein</fullName>
    </recommendedName>
</protein>
<evidence type="ECO:0008006" key="2">
    <source>
        <dbReference type="Google" id="ProtNLM"/>
    </source>
</evidence>
<dbReference type="AlphaFoldDB" id="A0A7V4UBP4"/>
<organism evidence="1">
    <name type="scientific">Caldithrix abyssi</name>
    <dbReference type="NCBI Taxonomy" id="187145"/>
    <lineage>
        <taxon>Bacteria</taxon>
        <taxon>Pseudomonadati</taxon>
        <taxon>Calditrichota</taxon>
        <taxon>Calditrichia</taxon>
        <taxon>Calditrichales</taxon>
        <taxon>Calditrichaceae</taxon>
        <taxon>Caldithrix</taxon>
    </lineage>
</organism>
<accession>A0A7V4UBP4</accession>